<dbReference type="GO" id="GO:0006412">
    <property type="term" value="P:translation"/>
    <property type="evidence" value="ECO:0007669"/>
    <property type="project" value="InterPro"/>
</dbReference>
<dbReference type="InterPro" id="IPR037229">
    <property type="entry name" value="Ribosomal_bL35_sf"/>
</dbReference>
<evidence type="ECO:0000313" key="4">
    <source>
        <dbReference type="EMBL" id="OGY58178.1"/>
    </source>
</evidence>
<evidence type="ECO:0000313" key="5">
    <source>
        <dbReference type="Proteomes" id="UP000178651"/>
    </source>
</evidence>
<dbReference type="Proteomes" id="UP000178651">
    <property type="component" value="Unassembled WGS sequence"/>
</dbReference>
<proteinExistence type="inferred from homology"/>
<organism evidence="4 5">
    <name type="scientific">Candidatus Colwellbacteria bacterium RIFCSPHIGHO2_02_FULL_43_15</name>
    <dbReference type="NCBI Taxonomy" id="1797686"/>
    <lineage>
        <taxon>Bacteria</taxon>
        <taxon>Candidatus Colwelliibacteriota</taxon>
    </lineage>
</organism>
<comment type="similarity">
    <text evidence="1">Belongs to the bacterial ribosomal protein bL35 family.</text>
</comment>
<protein>
    <recommendedName>
        <fullName evidence="6">50S ribosomal protein L35</fullName>
    </recommendedName>
</protein>
<accession>A0A1G1Z0M0</accession>
<dbReference type="Gene3D" id="4.10.410.60">
    <property type="match status" value="1"/>
</dbReference>
<comment type="caution">
    <text evidence="4">The sequence shown here is derived from an EMBL/GenBank/DDBJ whole genome shotgun (WGS) entry which is preliminary data.</text>
</comment>
<dbReference type="Pfam" id="PF01632">
    <property type="entry name" value="Ribosomal_L35p"/>
    <property type="match status" value="1"/>
</dbReference>
<keyword evidence="3" id="KW-0687">Ribonucleoprotein</keyword>
<gene>
    <name evidence="4" type="ORF">A3D47_00170</name>
</gene>
<dbReference type="GO" id="GO:0005840">
    <property type="term" value="C:ribosome"/>
    <property type="evidence" value="ECO:0007669"/>
    <property type="project" value="UniProtKB-KW"/>
</dbReference>
<name>A0A1G1Z0M0_9BACT</name>
<dbReference type="GO" id="GO:1990904">
    <property type="term" value="C:ribonucleoprotein complex"/>
    <property type="evidence" value="ECO:0007669"/>
    <property type="project" value="UniProtKB-KW"/>
</dbReference>
<dbReference type="EMBL" id="MHIU01000001">
    <property type="protein sequence ID" value="OGY58178.1"/>
    <property type="molecule type" value="Genomic_DNA"/>
</dbReference>
<dbReference type="SUPFAM" id="SSF143034">
    <property type="entry name" value="L35p-like"/>
    <property type="match status" value="1"/>
</dbReference>
<evidence type="ECO:0008006" key="6">
    <source>
        <dbReference type="Google" id="ProtNLM"/>
    </source>
</evidence>
<reference evidence="4 5" key="1">
    <citation type="journal article" date="2016" name="Nat. Commun.">
        <title>Thousands of microbial genomes shed light on interconnected biogeochemical processes in an aquifer system.</title>
        <authorList>
            <person name="Anantharaman K."/>
            <person name="Brown C.T."/>
            <person name="Hug L.A."/>
            <person name="Sharon I."/>
            <person name="Castelle C.J."/>
            <person name="Probst A.J."/>
            <person name="Thomas B.C."/>
            <person name="Singh A."/>
            <person name="Wilkins M.J."/>
            <person name="Karaoz U."/>
            <person name="Brodie E.L."/>
            <person name="Williams K.H."/>
            <person name="Hubbard S.S."/>
            <person name="Banfield J.F."/>
        </authorList>
    </citation>
    <scope>NUCLEOTIDE SEQUENCE [LARGE SCALE GENOMIC DNA]</scope>
</reference>
<dbReference type="InterPro" id="IPR021137">
    <property type="entry name" value="Ribosomal_bL35-like"/>
</dbReference>
<dbReference type="AlphaFoldDB" id="A0A1G1Z0M0"/>
<evidence type="ECO:0000256" key="2">
    <source>
        <dbReference type="ARBA" id="ARBA00022980"/>
    </source>
</evidence>
<dbReference type="GO" id="GO:0003735">
    <property type="term" value="F:structural constituent of ribosome"/>
    <property type="evidence" value="ECO:0007669"/>
    <property type="project" value="InterPro"/>
</dbReference>
<evidence type="ECO:0000256" key="1">
    <source>
        <dbReference type="ARBA" id="ARBA00006598"/>
    </source>
</evidence>
<sequence>MLKKAVQKRIRITKTGKLIRRKMAQDHFRAGKSSRQIRSKRGGLQIDKADYKNIVKYLR</sequence>
<evidence type="ECO:0000256" key="3">
    <source>
        <dbReference type="ARBA" id="ARBA00023274"/>
    </source>
</evidence>
<keyword evidence="2" id="KW-0689">Ribosomal protein</keyword>